<protein>
    <submittedName>
        <fullName evidence="1">Unannotated protein</fullName>
    </submittedName>
</protein>
<dbReference type="EMBL" id="CAFBLP010000043">
    <property type="protein sequence ID" value="CAB4883063.1"/>
    <property type="molecule type" value="Genomic_DNA"/>
</dbReference>
<gene>
    <name evidence="1" type="ORF">UFOPK3376_01750</name>
</gene>
<sequence length="418" mass="45871">MSAYWHSRWPGEDGGPRRQQVPLFGPGLDIRPGSQATVTSRDAMASTMVVLREPGEVYLLRHTMGVDTVSWVEQIDPETLEPIRRSPDLPGGPMWPGGMAAHANGSLYVVFGRYAHRLSPELEVLATRELPRDRPYNSFAIMPDGHIATKDFAGERPLANAETDVPSNSELLILEPDELEIVARLELPEASIARISMASDDIYVVGEYSLMRIKWNGALTLDDDFNVRYRTLPGQTYGWDPVIAASAAWFLDNGEGGTRYAGTMRGAGISEAPLHLVRIDLVTGAVTLTEICGLPNGLIVNPPLIDPRRQIAVGYDSGNGVMAAFSFDDAGVLTPLWSREQNHACHMMMFADSGELVTNDHDPTRFMDQFVVLDITTGNELLRADSGSPAQSVLFPAPGFDRDVYLCTFTTVSRLLVR</sequence>
<evidence type="ECO:0000313" key="1">
    <source>
        <dbReference type="EMBL" id="CAB4883063.1"/>
    </source>
</evidence>
<accession>A0A6J7EUJ7</accession>
<reference evidence="1" key="1">
    <citation type="submission" date="2020-05" db="EMBL/GenBank/DDBJ databases">
        <authorList>
            <person name="Chiriac C."/>
            <person name="Salcher M."/>
            <person name="Ghai R."/>
            <person name="Kavagutti S V."/>
        </authorList>
    </citation>
    <scope>NUCLEOTIDE SEQUENCE</scope>
</reference>
<dbReference type="InterPro" id="IPR011047">
    <property type="entry name" value="Quinoprotein_ADH-like_sf"/>
</dbReference>
<dbReference type="SUPFAM" id="SSF50998">
    <property type="entry name" value="Quinoprotein alcohol dehydrogenase-like"/>
    <property type="match status" value="1"/>
</dbReference>
<proteinExistence type="predicted"/>
<organism evidence="1">
    <name type="scientific">freshwater metagenome</name>
    <dbReference type="NCBI Taxonomy" id="449393"/>
    <lineage>
        <taxon>unclassified sequences</taxon>
        <taxon>metagenomes</taxon>
        <taxon>ecological metagenomes</taxon>
    </lineage>
</organism>
<name>A0A6J7EUJ7_9ZZZZ</name>
<dbReference type="AlphaFoldDB" id="A0A6J7EUJ7"/>